<dbReference type="Pfam" id="PF13358">
    <property type="entry name" value="DDE_3"/>
    <property type="match status" value="1"/>
</dbReference>
<dbReference type="PANTHER" id="PTHR23022:SF135">
    <property type="entry name" value="SI:DKEY-77F5.3"/>
    <property type="match status" value="1"/>
</dbReference>
<keyword evidence="5" id="KW-1185">Reference proteome</keyword>
<dbReference type="InterPro" id="IPR052338">
    <property type="entry name" value="Transposase_5"/>
</dbReference>
<evidence type="ECO:0008006" key="6">
    <source>
        <dbReference type="Google" id="ProtNLM"/>
    </source>
</evidence>
<evidence type="ECO:0000313" key="4">
    <source>
        <dbReference type="Ensembl" id="ENSORLP00000036728.1"/>
    </source>
</evidence>
<dbReference type="InParanoid" id="A0A3B3HZ36"/>
<dbReference type="InterPro" id="IPR038717">
    <property type="entry name" value="Tc1-like_DDE_dom"/>
</dbReference>
<proteinExistence type="predicted"/>
<reference evidence="4" key="3">
    <citation type="submission" date="2025-09" db="UniProtKB">
        <authorList>
            <consortium name="Ensembl"/>
        </authorList>
    </citation>
    <scope>IDENTIFICATION</scope>
    <source>
        <strain evidence="4">Hd-rR</strain>
    </source>
</reference>
<dbReference type="Ensembl" id="ENSORLT00000037132.1">
    <property type="protein sequence ID" value="ENSORLP00000036728.1"/>
    <property type="gene ID" value="ENSORLG00000030559.1"/>
</dbReference>
<dbReference type="GO" id="GO:0006313">
    <property type="term" value="P:DNA transposition"/>
    <property type="evidence" value="ECO:0007669"/>
    <property type="project" value="InterPro"/>
</dbReference>
<accession>A0A3B3HZ36</accession>
<organism evidence="4 5">
    <name type="scientific">Oryzias latipes</name>
    <name type="common">Japanese rice fish</name>
    <name type="synonym">Japanese killifish</name>
    <dbReference type="NCBI Taxonomy" id="8090"/>
    <lineage>
        <taxon>Eukaryota</taxon>
        <taxon>Metazoa</taxon>
        <taxon>Chordata</taxon>
        <taxon>Craniata</taxon>
        <taxon>Vertebrata</taxon>
        <taxon>Euteleostomi</taxon>
        <taxon>Actinopterygii</taxon>
        <taxon>Neopterygii</taxon>
        <taxon>Teleostei</taxon>
        <taxon>Neoteleostei</taxon>
        <taxon>Acanthomorphata</taxon>
        <taxon>Ovalentaria</taxon>
        <taxon>Atherinomorphae</taxon>
        <taxon>Beloniformes</taxon>
        <taxon>Adrianichthyidae</taxon>
        <taxon>Oryziinae</taxon>
        <taxon>Oryzias</taxon>
    </lineage>
</organism>
<dbReference type="STRING" id="8090.ENSORLP00000036728"/>
<dbReference type="InterPro" id="IPR002492">
    <property type="entry name" value="Transposase_Tc1-like"/>
</dbReference>
<name>A0A3B3HZ36_ORYLA</name>
<dbReference type="Gene3D" id="1.10.10.10">
    <property type="entry name" value="Winged helix-like DNA-binding domain superfamily/Winged helix DNA-binding domain"/>
    <property type="match status" value="1"/>
</dbReference>
<reference evidence="4 5" key="1">
    <citation type="journal article" date="2007" name="Nature">
        <title>The medaka draft genome and insights into vertebrate genome evolution.</title>
        <authorList>
            <person name="Kasahara M."/>
            <person name="Naruse K."/>
            <person name="Sasaki S."/>
            <person name="Nakatani Y."/>
            <person name="Qu W."/>
            <person name="Ahsan B."/>
            <person name="Yamada T."/>
            <person name="Nagayasu Y."/>
            <person name="Doi K."/>
            <person name="Kasai Y."/>
            <person name="Jindo T."/>
            <person name="Kobayashi D."/>
            <person name="Shimada A."/>
            <person name="Toyoda A."/>
            <person name="Kuroki Y."/>
            <person name="Fujiyama A."/>
            <person name="Sasaki T."/>
            <person name="Shimizu A."/>
            <person name="Asakawa S."/>
            <person name="Shimizu N."/>
            <person name="Hashimoto S."/>
            <person name="Yang J."/>
            <person name="Lee Y."/>
            <person name="Matsushima K."/>
            <person name="Sugano S."/>
            <person name="Sakaizumi M."/>
            <person name="Narita T."/>
            <person name="Ohishi K."/>
            <person name="Haga S."/>
            <person name="Ohta F."/>
            <person name="Nomoto H."/>
            <person name="Nogata K."/>
            <person name="Morishita T."/>
            <person name="Endo T."/>
            <person name="Shin-I T."/>
            <person name="Takeda H."/>
            <person name="Morishita S."/>
            <person name="Kohara Y."/>
        </authorList>
    </citation>
    <scope>NUCLEOTIDE SEQUENCE [LARGE SCALE GENOMIC DNA]</scope>
    <source>
        <strain evidence="4 5">Hd-rR</strain>
    </source>
</reference>
<dbReference type="Pfam" id="PF25787">
    <property type="entry name" value="HTH_SB"/>
    <property type="match status" value="1"/>
</dbReference>
<protein>
    <recommendedName>
        <fullName evidence="6">Tc1-like transposase DDE domain-containing protein</fullName>
    </recommendedName>
</protein>
<dbReference type="InterPro" id="IPR057667">
    <property type="entry name" value="HTH_SB"/>
</dbReference>
<dbReference type="Bgee" id="ENSORLG00000030559">
    <property type="expression patterns" value="Expressed in blastula and 13 other cell types or tissues"/>
</dbReference>
<sequence>MGKTKELSKDTRDKIVDLHKSGSGNGAIAKQLGEKRTTVGAIVRKWKRLMMTVNVPRTGAPRKISARGVSMMLRKLKNQPRTTREELGPSFTISNTLKRHGLKSCIARKVPLLKSAHVKARLKFANDHLDDPEESWEKVLWSDETKIELFGLNSIRRFWRRKKEEHHPKNFIPTVKHGGGSIMLWGCFSAQGTGQLHCIKERMKGALYCEILGKNLLTTVRALKMGRGWVFQHDNDPKHTAKKTKEWLRKKHIKVLEWPSQSPDLNPIENLWRELKLRVAQRQPRTLTDLEKICMEEWAKIPAAVCSNLVKN</sequence>
<dbReference type="InterPro" id="IPR036388">
    <property type="entry name" value="WH-like_DNA-bd_sf"/>
</dbReference>
<dbReference type="InterPro" id="IPR036397">
    <property type="entry name" value="RNaseH_sf"/>
</dbReference>
<feature type="domain" description="Tc1-like transposase DDE" evidence="2">
    <location>
        <begin position="139"/>
        <end position="290"/>
    </location>
</feature>
<evidence type="ECO:0000259" key="3">
    <source>
        <dbReference type="Pfam" id="PF25787"/>
    </source>
</evidence>
<dbReference type="GeneTree" id="ENSGT01140000282575"/>
<dbReference type="Gene3D" id="3.30.420.10">
    <property type="entry name" value="Ribonuclease H-like superfamily/Ribonuclease H"/>
    <property type="match status" value="1"/>
</dbReference>
<reference evidence="4" key="2">
    <citation type="submission" date="2025-08" db="UniProtKB">
        <authorList>
            <consortium name="Ensembl"/>
        </authorList>
    </citation>
    <scope>IDENTIFICATION</scope>
    <source>
        <strain evidence="4">Hd-rR</strain>
    </source>
</reference>
<evidence type="ECO:0000259" key="1">
    <source>
        <dbReference type="Pfam" id="PF01498"/>
    </source>
</evidence>
<evidence type="ECO:0000313" key="5">
    <source>
        <dbReference type="Proteomes" id="UP000001038"/>
    </source>
</evidence>
<dbReference type="PANTHER" id="PTHR23022">
    <property type="entry name" value="TRANSPOSABLE ELEMENT-RELATED"/>
    <property type="match status" value="1"/>
</dbReference>
<dbReference type="Pfam" id="PF01498">
    <property type="entry name" value="HTH_Tnp_Tc3_2"/>
    <property type="match status" value="1"/>
</dbReference>
<feature type="domain" description="Transposase Tc1-like" evidence="1">
    <location>
        <begin position="71"/>
        <end position="130"/>
    </location>
</feature>
<feature type="domain" description="Sleeping Beauty transposase HTH" evidence="3">
    <location>
        <begin position="1"/>
        <end position="52"/>
    </location>
</feature>
<dbReference type="InterPro" id="IPR009057">
    <property type="entry name" value="Homeodomain-like_sf"/>
</dbReference>
<dbReference type="AlphaFoldDB" id="A0A3B3HZ36"/>
<dbReference type="GO" id="GO:0003677">
    <property type="term" value="F:DNA binding"/>
    <property type="evidence" value="ECO:0007669"/>
    <property type="project" value="InterPro"/>
</dbReference>
<dbReference type="Proteomes" id="UP000001038">
    <property type="component" value="Chromosome 18"/>
</dbReference>
<dbReference type="SUPFAM" id="SSF46689">
    <property type="entry name" value="Homeodomain-like"/>
    <property type="match status" value="1"/>
</dbReference>
<dbReference type="GO" id="GO:0015074">
    <property type="term" value="P:DNA integration"/>
    <property type="evidence" value="ECO:0007669"/>
    <property type="project" value="InterPro"/>
</dbReference>
<evidence type="ECO:0000259" key="2">
    <source>
        <dbReference type="Pfam" id="PF13358"/>
    </source>
</evidence>